<dbReference type="GO" id="GO:0140359">
    <property type="term" value="F:ABC-type transporter activity"/>
    <property type="evidence" value="ECO:0007669"/>
    <property type="project" value="InterPro"/>
</dbReference>
<dbReference type="AlphaFoldDB" id="A0A369P2D6"/>
<dbReference type="InterPro" id="IPR013525">
    <property type="entry name" value="ABC2_TM"/>
</dbReference>
<dbReference type="Pfam" id="PF12698">
    <property type="entry name" value="ABC2_membrane_3"/>
    <property type="match status" value="1"/>
</dbReference>
<reference evidence="6 7" key="1">
    <citation type="journal article" date="2018" name="Elife">
        <title>Discovery and characterization of a prevalent human gut bacterial enzyme sufficient for the inactivation of a family of plant toxins.</title>
        <authorList>
            <person name="Koppel N."/>
            <person name="Bisanz J.E."/>
            <person name="Pandelia M.E."/>
            <person name="Turnbaugh P.J."/>
            <person name="Balskus E.P."/>
        </authorList>
    </citation>
    <scope>NUCLEOTIDE SEQUENCE [LARGE SCALE GENOMIC DNA]</scope>
    <source>
        <strain evidence="6 7">OB21 GAM 11</strain>
    </source>
</reference>
<accession>A0A369P2D6</accession>
<evidence type="ECO:0000313" key="6">
    <source>
        <dbReference type="EMBL" id="RDC44945.1"/>
    </source>
</evidence>
<dbReference type="GO" id="GO:0016020">
    <property type="term" value="C:membrane"/>
    <property type="evidence" value="ECO:0007669"/>
    <property type="project" value="UniProtKB-SubCell"/>
</dbReference>
<comment type="caution">
    <text evidence="6">The sequence shown here is derived from an EMBL/GenBank/DDBJ whole genome shotgun (WGS) entry which is preliminary data.</text>
</comment>
<feature type="domain" description="ABC-2 type transporter transmembrane" evidence="5">
    <location>
        <begin position="16"/>
        <end position="384"/>
    </location>
</feature>
<evidence type="ECO:0000256" key="3">
    <source>
        <dbReference type="ARBA" id="ARBA00022989"/>
    </source>
</evidence>
<organism evidence="6 7">
    <name type="scientific">Adlercreutzia equolifaciens subsp. celatus</name>
    <dbReference type="NCBI Taxonomy" id="394340"/>
    <lineage>
        <taxon>Bacteria</taxon>
        <taxon>Bacillati</taxon>
        <taxon>Actinomycetota</taxon>
        <taxon>Coriobacteriia</taxon>
        <taxon>Eggerthellales</taxon>
        <taxon>Eggerthellaceae</taxon>
        <taxon>Adlercreutzia</taxon>
    </lineage>
</organism>
<comment type="subcellular location">
    <subcellularLocation>
        <location evidence="1">Membrane</location>
        <topology evidence="1">Multi-pass membrane protein</topology>
    </subcellularLocation>
</comment>
<keyword evidence="4" id="KW-0472">Membrane</keyword>
<keyword evidence="3" id="KW-1133">Transmembrane helix</keyword>
<keyword evidence="2" id="KW-0812">Transmembrane</keyword>
<evidence type="ECO:0000259" key="5">
    <source>
        <dbReference type="Pfam" id="PF12698"/>
    </source>
</evidence>
<protein>
    <submittedName>
        <fullName evidence="6">ABC transporter permease</fullName>
    </submittedName>
</protein>
<dbReference type="Proteomes" id="UP000253805">
    <property type="component" value="Unassembled WGS sequence"/>
</dbReference>
<evidence type="ECO:0000256" key="1">
    <source>
        <dbReference type="ARBA" id="ARBA00004141"/>
    </source>
</evidence>
<gene>
    <name evidence="6" type="ORF">C1850_05135</name>
</gene>
<sequence length="395" mass="41921">MGTLFASTLRALVREKSLFIWSLAFPILMATIFMFMFANLDGAMEFDPVPTGVVADEAWDTSPFSAVAEALGERGDDQLLDVCRFADGEAAASALVDGEVMGVFSVDEDGEPVLSLAPGLQIGQTTDMDAIDRSILESVVGTYVRDADLMTSIARENPGAFADPGRLEALFSSVDATEEVSLTHAAPKESVRFYYALFAMAALFGAQIAVVAVCWTQPNLSPLGARRALGAIGRTRTLLATLLACWLLSFCCLLIAFLYTRLVVGVDFAGREGLCVAGLGAASLLACALGTALGSLPKLDVGSKTGILTGVVCLLSLFTGLYGEPCMELADMVSREFPVLASLNPAKAICDMFYSLYYYDGLEVFAGNVALIGLFSAALFAVGALFVRRQRYASL</sequence>
<name>A0A369P2D6_9ACTN</name>
<evidence type="ECO:0000256" key="2">
    <source>
        <dbReference type="ARBA" id="ARBA00022692"/>
    </source>
</evidence>
<evidence type="ECO:0000313" key="7">
    <source>
        <dbReference type="Proteomes" id="UP000253805"/>
    </source>
</evidence>
<dbReference type="RefSeq" id="WP_114539470.1">
    <property type="nucleotide sequence ID" value="NZ_PPUT01000010.1"/>
</dbReference>
<evidence type="ECO:0000256" key="4">
    <source>
        <dbReference type="ARBA" id="ARBA00023136"/>
    </source>
</evidence>
<proteinExistence type="predicted"/>
<dbReference type="EMBL" id="PPUT01000010">
    <property type="protein sequence ID" value="RDC44945.1"/>
    <property type="molecule type" value="Genomic_DNA"/>
</dbReference>